<comment type="caution">
    <text evidence="3">The sequence shown here is derived from an EMBL/GenBank/DDBJ whole genome shotgun (WGS) entry which is preliminary data.</text>
</comment>
<name>A0AAD8MW36_9APIA</name>
<evidence type="ECO:0000313" key="4">
    <source>
        <dbReference type="Proteomes" id="UP001237642"/>
    </source>
</evidence>
<feature type="coiled-coil region" evidence="1">
    <location>
        <begin position="203"/>
        <end position="251"/>
    </location>
</feature>
<feature type="region of interest" description="Disordered" evidence="2">
    <location>
        <begin position="325"/>
        <end position="362"/>
    </location>
</feature>
<dbReference type="Proteomes" id="UP001237642">
    <property type="component" value="Unassembled WGS sequence"/>
</dbReference>
<keyword evidence="4" id="KW-1185">Reference proteome</keyword>
<protein>
    <submittedName>
        <fullName evidence="3">Uncharacterized protein</fullName>
    </submittedName>
</protein>
<sequence>MYLVWERGDWGTLFHRSFGRVSDGNPNNIDLNEEESHAYSVLIKDNGTTVAWELLDEFVLKSVHLSTVHDKAAAFINKTNEPKDVETSRMKRARLGDYPRGKSGVPSFLIPSEIPGDEADIPVSTKSSVWRPNWGIRKKDTITGVSKHVVDWSYHSLSPCDYKDFVADSTLEGVEHLGAQAIAATNANFQGALFQAKAWRTSSEANRVKLERSEEEVKSLKETLSRKEKELADAQADLVELRKSKDDCIDEYLDSQEYKDLIEKHDEILFPVQHTSGWEDAVQAILAKHPGVFDAADFPAPHPPTPLECILAGVDYMEEDARILDSVHSSPLGDTSADDADEHSPGSSSGEETYAGDKGGET</sequence>
<evidence type="ECO:0000256" key="1">
    <source>
        <dbReference type="SAM" id="Coils"/>
    </source>
</evidence>
<evidence type="ECO:0000313" key="3">
    <source>
        <dbReference type="EMBL" id="KAK1387032.1"/>
    </source>
</evidence>
<proteinExistence type="predicted"/>
<dbReference type="AlphaFoldDB" id="A0AAD8MW36"/>
<reference evidence="3" key="2">
    <citation type="submission" date="2023-05" db="EMBL/GenBank/DDBJ databases">
        <authorList>
            <person name="Schelkunov M.I."/>
        </authorList>
    </citation>
    <scope>NUCLEOTIDE SEQUENCE</scope>
    <source>
        <strain evidence="3">Hsosn_3</strain>
        <tissue evidence="3">Leaf</tissue>
    </source>
</reference>
<gene>
    <name evidence="3" type="ORF">POM88_015210</name>
</gene>
<reference evidence="3" key="1">
    <citation type="submission" date="2023-02" db="EMBL/GenBank/DDBJ databases">
        <title>Genome of toxic invasive species Heracleum sosnowskyi carries increased number of genes despite the absence of recent whole-genome duplications.</title>
        <authorList>
            <person name="Schelkunov M."/>
            <person name="Shtratnikova V."/>
            <person name="Makarenko M."/>
            <person name="Klepikova A."/>
            <person name="Omelchenko D."/>
            <person name="Novikova G."/>
            <person name="Obukhova E."/>
            <person name="Bogdanov V."/>
            <person name="Penin A."/>
            <person name="Logacheva M."/>
        </authorList>
    </citation>
    <scope>NUCLEOTIDE SEQUENCE</scope>
    <source>
        <strain evidence="3">Hsosn_3</strain>
        <tissue evidence="3">Leaf</tissue>
    </source>
</reference>
<accession>A0AAD8MW36</accession>
<dbReference type="EMBL" id="JAUIZM010000004">
    <property type="protein sequence ID" value="KAK1387032.1"/>
    <property type="molecule type" value="Genomic_DNA"/>
</dbReference>
<keyword evidence="1" id="KW-0175">Coiled coil</keyword>
<organism evidence="3 4">
    <name type="scientific">Heracleum sosnowskyi</name>
    <dbReference type="NCBI Taxonomy" id="360622"/>
    <lineage>
        <taxon>Eukaryota</taxon>
        <taxon>Viridiplantae</taxon>
        <taxon>Streptophyta</taxon>
        <taxon>Embryophyta</taxon>
        <taxon>Tracheophyta</taxon>
        <taxon>Spermatophyta</taxon>
        <taxon>Magnoliopsida</taxon>
        <taxon>eudicotyledons</taxon>
        <taxon>Gunneridae</taxon>
        <taxon>Pentapetalae</taxon>
        <taxon>asterids</taxon>
        <taxon>campanulids</taxon>
        <taxon>Apiales</taxon>
        <taxon>Apiaceae</taxon>
        <taxon>Apioideae</taxon>
        <taxon>apioid superclade</taxon>
        <taxon>Tordylieae</taxon>
        <taxon>Tordyliinae</taxon>
        <taxon>Heracleum</taxon>
    </lineage>
</organism>
<evidence type="ECO:0000256" key="2">
    <source>
        <dbReference type="SAM" id="MobiDB-lite"/>
    </source>
</evidence>